<reference evidence="1 2" key="1">
    <citation type="submission" date="2019-04" db="EMBL/GenBank/DDBJ databases">
        <title>Pedobacter sp. RP-3-15 sp. nov., isolated from Arctic soil.</title>
        <authorList>
            <person name="Dahal R.H."/>
            <person name="Kim D.-U."/>
        </authorList>
    </citation>
    <scope>NUCLEOTIDE SEQUENCE [LARGE SCALE GENOMIC DNA]</scope>
    <source>
        <strain evidence="1 2">RP-3-15</strain>
    </source>
</reference>
<name>A0A4U1CB48_9SPHI</name>
<comment type="caution">
    <text evidence="1">The sequence shown here is derived from an EMBL/GenBank/DDBJ whole genome shotgun (WGS) entry which is preliminary data.</text>
</comment>
<proteinExistence type="predicted"/>
<evidence type="ECO:0000313" key="2">
    <source>
        <dbReference type="Proteomes" id="UP000307244"/>
    </source>
</evidence>
<dbReference type="AlphaFoldDB" id="A0A4U1CB48"/>
<gene>
    <name evidence="1" type="ORF">FA047_19530</name>
</gene>
<protein>
    <submittedName>
        <fullName evidence="1">Uncharacterized protein</fullName>
    </submittedName>
</protein>
<dbReference type="RefSeq" id="WP_136837776.1">
    <property type="nucleotide sequence ID" value="NZ_SWBQ01000007.1"/>
</dbReference>
<dbReference type="OrthoDB" id="799469at2"/>
<keyword evidence="2" id="KW-1185">Reference proteome</keyword>
<dbReference type="EMBL" id="SWBQ01000007">
    <property type="protein sequence ID" value="TKC03753.1"/>
    <property type="molecule type" value="Genomic_DNA"/>
</dbReference>
<sequence>MIKTSTSVNKVNYTQQNQEINPAENVEALDLMFYDSIKPQLNRLTKNPSDETISKILAYSKAK</sequence>
<dbReference type="Proteomes" id="UP000307244">
    <property type="component" value="Unassembled WGS sequence"/>
</dbReference>
<organism evidence="1 2">
    <name type="scientific">Pedobacter frigoris</name>
    <dbReference type="NCBI Taxonomy" id="2571272"/>
    <lineage>
        <taxon>Bacteria</taxon>
        <taxon>Pseudomonadati</taxon>
        <taxon>Bacteroidota</taxon>
        <taxon>Sphingobacteriia</taxon>
        <taxon>Sphingobacteriales</taxon>
        <taxon>Sphingobacteriaceae</taxon>
        <taxon>Pedobacter</taxon>
    </lineage>
</organism>
<accession>A0A4U1CB48</accession>
<evidence type="ECO:0000313" key="1">
    <source>
        <dbReference type="EMBL" id="TKC03753.1"/>
    </source>
</evidence>